<keyword evidence="3" id="KW-1185">Reference proteome</keyword>
<dbReference type="KEGG" id="hpse:HPF_16540"/>
<reference evidence="2 3" key="1">
    <citation type="submission" date="2019-03" db="EMBL/GenBank/DDBJ databases">
        <authorList>
            <person name="Sebastian G."/>
            <person name="Baumann P."/>
            <person name="Ruckert C."/>
            <person name="Kalinowski J."/>
            <person name="Nebel B."/>
            <person name="Takors R."/>
            <person name="Blombach B."/>
        </authorList>
    </citation>
    <scope>NUCLEOTIDE SEQUENCE [LARGE SCALE GENOMIC DNA]</scope>
    <source>
        <strain evidence="2 3">DSM 1084</strain>
    </source>
</reference>
<dbReference type="EMBL" id="CP037867">
    <property type="protein sequence ID" value="QBM29302.1"/>
    <property type="molecule type" value="Genomic_DNA"/>
</dbReference>
<organism evidence="2 3">
    <name type="scientific">Hydrogenophaga pseudoflava</name>
    <name type="common">Pseudomonas carboxydoflava</name>
    <dbReference type="NCBI Taxonomy" id="47421"/>
    <lineage>
        <taxon>Bacteria</taxon>
        <taxon>Pseudomonadati</taxon>
        <taxon>Pseudomonadota</taxon>
        <taxon>Betaproteobacteria</taxon>
        <taxon>Burkholderiales</taxon>
        <taxon>Comamonadaceae</taxon>
        <taxon>Hydrogenophaga</taxon>
    </lineage>
</organism>
<evidence type="ECO:0000313" key="3">
    <source>
        <dbReference type="Proteomes" id="UP000293912"/>
    </source>
</evidence>
<dbReference type="Proteomes" id="UP000293912">
    <property type="component" value="Chromosome"/>
</dbReference>
<proteinExistence type="predicted"/>
<evidence type="ECO:0000256" key="1">
    <source>
        <dbReference type="SAM" id="MobiDB-lite"/>
    </source>
</evidence>
<gene>
    <name evidence="2" type="ORF">HPF_16540</name>
</gene>
<sequence>MLIKTEKGRLELRPGHRSLGQRERALLLVADGQQSESKMAGLFQGDGRRLIDLLLAQGYLVRQASGAGLSPAPESPPQPQTPASHGEQFAGTRSLASARMFLFDLSERLFAPRDKALANRYRDALREARDPEAMLAVGRALIADVEALAGSERADGISERLAKLLPAGLLENSI</sequence>
<feature type="region of interest" description="Disordered" evidence="1">
    <location>
        <begin position="66"/>
        <end position="90"/>
    </location>
</feature>
<evidence type="ECO:0000313" key="2">
    <source>
        <dbReference type="EMBL" id="QBM29302.1"/>
    </source>
</evidence>
<name>A0A4P6WYS3_HYDPS</name>
<protein>
    <submittedName>
        <fullName evidence="2">Uncharacterized protein</fullName>
    </submittedName>
</protein>
<accession>A0A4P6WYS3</accession>
<dbReference type="RefSeq" id="WP_127805185.1">
    <property type="nucleotide sequence ID" value="NZ_CP037867.1"/>
</dbReference>
<dbReference type="AlphaFoldDB" id="A0A4P6WYS3"/>